<reference evidence="3" key="1">
    <citation type="submission" date="2015-07" db="EMBL/GenBank/DDBJ databases">
        <title>Draft genome sequence of Streptomyces sp. CMAA 1322, a bacterium isolated from Caatinga biome, from dry forest semiarid of Brazil.</title>
        <authorList>
            <person name="Santos S.N."/>
            <person name="Gacesa R."/>
            <person name="Taketani R.G."/>
            <person name="Long P.F."/>
            <person name="Melo I.S."/>
        </authorList>
    </citation>
    <scope>NUCLEOTIDE SEQUENCE [LARGE SCALE GENOMIC DNA]</scope>
    <source>
        <strain evidence="3">CMAA 1322</strain>
    </source>
</reference>
<sequence>MRKTVLVPVEKVLCDAHMAKDGTEVEASSTLSLGKSSWDLCLEHDVVFGRYLCDALGAPGGTDQPSVEPVVSHAVAEPEPEQPQDDVAEPEPTAEAVAEPESLPSVMVAGEVPGYDWDEVREAVRNLGYEVVGRADDSTVLLLLGERGERAGHKLQDAAERGLSVMDVRSPGRFKDAVCAGELVGGDPLPEPVKATRSGMSDREQNKVIRAWALVNGWPNLSPKGRLPVEARQAWQAAQGHAEGKAAAA</sequence>
<feature type="compositionally biased region" description="Low complexity" evidence="1">
    <location>
        <begin position="90"/>
        <end position="100"/>
    </location>
</feature>
<evidence type="ECO:0000313" key="2">
    <source>
        <dbReference type="EMBL" id="KNB52881.1"/>
    </source>
</evidence>
<gene>
    <name evidence="2" type="ORF">AC230_09625</name>
</gene>
<name>A0A0K9XIJ9_9ACTN</name>
<keyword evidence="3" id="KW-1185">Reference proteome</keyword>
<dbReference type="Proteomes" id="UP000037288">
    <property type="component" value="Unassembled WGS sequence"/>
</dbReference>
<evidence type="ECO:0000313" key="3">
    <source>
        <dbReference type="Proteomes" id="UP000037288"/>
    </source>
</evidence>
<dbReference type="OrthoDB" id="4113332at2"/>
<dbReference type="PATRIC" id="fig|1678637.3.peg.2078"/>
<dbReference type="Gene3D" id="4.10.320.10">
    <property type="entry name" value="E3-binding domain"/>
    <property type="match status" value="1"/>
</dbReference>
<dbReference type="EMBL" id="LFXA01000004">
    <property type="protein sequence ID" value="KNB52881.1"/>
    <property type="molecule type" value="Genomic_DNA"/>
</dbReference>
<feature type="region of interest" description="Disordered" evidence="1">
    <location>
        <begin position="61"/>
        <end position="100"/>
    </location>
</feature>
<dbReference type="GO" id="GO:0016746">
    <property type="term" value="F:acyltransferase activity"/>
    <property type="evidence" value="ECO:0007669"/>
    <property type="project" value="InterPro"/>
</dbReference>
<comment type="caution">
    <text evidence="2">The sequence shown here is derived from an EMBL/GenBank/DDBJ whole genome shotgun (WGS) entry which is preliminary data.</text>
</comment>
<dbReference type="AlphaFoldDB" id="A0A0K9XIJ9"/>
<evidence type="ECO:0000256" key="1">
    <source>
        <dbReference type="SAM" id="MobiDB-lite"/>
    </source>
</evidence>
<organism evidence="2 3">
    <name type="scientific">Streptomyces caatingaensis</name>
    <dbReference type="NCBI Taxonomy" id="1678637"/>
    <lineage>
        <taxon>Bacteria</taxon>
        <taxon>Bacillati</taxon>
        <taxon>Actinomycetota</taxon>
        <taxon>Actinomycetes</taxon>
        <taxon>Kitasatosporales</taxon>
        <taxon>Streptomycetaceae</taxon>
        <taxon>Streptomyces</taxon>
    </lineage>
</organism>
<feature type="compositionally biased region" description="Acidic residues" evidence="1">
    <location>
        <begin position="78"/>
        <end position="89"/>
    </location>
</feature>
<proteinExistence type="predicted"/>
<accession>A0A0K9XIJ9</accession>
<dbReference type="RefSeq" id="WP_049715644.1">
    <property type="nucleotide sequence ID" value="NZ_LFXA01000004.1"/>
</dbReference>
<protein>
    <recommendedName>
        <fullName evidence="4">Lsr2-like protein</fullName>
    </recommendedName>
</protein>
<dbReference type="InterPro" id="IPR036625">
    <property type="entry name" value="E3-bd_dom_sf"/>
</dbReference>
<evidence type="ECO:0008006" key="4">
    <source>
        <dbReference type="Google" id="ProtNLM"/>
    </source>
</evidence>